<evidence type="ECO:0000256" key="3">
    <source>
        <dbReference type="ARBA" id="ARBA00023125"/>
    </source>
</evidence>
<keyword evidence="3 5" id="KW-0238">DNA-binding</keyword>
<dbReference type="PANTHER" id="PTHR30055">
    <property type="entry name" value="HTH-TYPE TRANSCRIPTIONAL REGULATOR RUTR"/>
    <property type="match status" value="1"/>
</dbReference>
<dbReference type="InterPro" id="IPR050109">
    <property type="entry name" value="HTH-type_TetR-like_transc_reg"/>
</dbReference>
<name>A0A7T3FW86_9EURY</name>
<feature type="DNA-binding region" description="H-T-H motif" evidence="5">
    <location>
        <begin position="27"/>
        <end position="46"/>
    </location>
</feature>
<accession>A0A7T3FW86</accession>
<keyword evidence="4" id="KW-0804">Transcription</keyword>
<keyword evidence="2" id="KW-0805">Transcription regulation</keyword>
<reference evidence="7 8" key="1">
    <citation type="submission" date="2020-12" db="EMBL/GenBank/DDBJ databases">
        <title>Halosimplex halophilum sp. nov. and Halosimplex salinum sp. nov., two new members of the genus Halosimplex.</title>
        <authorList>
            <person name="Cui H.L."/>
        </authorList>
    </citation>
    <scope>NUCLEOTIDE SEQUENCE [LARGE SCALE GENOMIC DNA]</scope>
    <source>
        <strain evidence="7 8">YGH94</strain>
    </source>
</reference>
<dbReference type="GeneID" id="60589603"/>
<protein>
    <submittedName>
        <fullName evidence="7">TetR/AcrR family transcriptional regulator</fullName>
    </submittedName>
</protein>
<keyword evidence="8" id="KW-1185">Reference proteome</keyword>
<dbReference type="PROSITE" id="PS50977">
    <property type="entry name" value="HTH_TETR_2"/>
    <property type="match status" value="1"/>
</dbReference>
<dbReference type="SUPFAM" id="SSF48498">
    <property type="entry name" value="Tetracyclin repressor-like, C-terminal domain"/>
    <property type="match status" value="1"/>
</dbReference>
<evidence type="ECO:0000259" key="6">
    <source>
        <dbReference type="PROSITE" id="PS50977"/>
    </source>
</evidence>
<dbReference type="Gene3D" id="1.10.357.10">
    <property type="entry name" value="Tetracycline Repressor, domain 2"/>
    <property type="match status" value="1"/>
</dbReference>
<dbReference type="Proteomes" id="UP000595001">
    <property type="component" value="Chromosome"/>
</dbReference>
<feature type="domain" description="HTH tetR-type" evidence="6">
    <location>
        <begin position="4"/>
        <end position="64"/>
    </location>
</feature>
<keyword evidence="1" id="KW-0678">Repressor</keyword>
<dbReference type="PANTHER" id="PTHR30055:SF234">
    <property type="entry name" value="HTH-TYPE TRANSCRIPTIONAL REGULATOR BETI"/>
    <property type="match status" value="1"/>
</dbReference>
<dbReference type="InterPro" id="IPR009057">
    <property type="entry name" value="Homeodomain-like_sf"/>
</dbReference>
<sequence length="189" mass="21405">MESDDTKAEIIAATNRALAKHGYSDLSMAKISEEFDGSQSLLHYHFDTKAALVEAYLEFGRERFEDRVASLSDDPEQRIEELIGLLVDLDYYESRENMAAILEMYGAAERHDGLRRELREYDAVARRSIRETLEAGQAGGVFDPNVDAEAVTRLVFAVHESAFLRETVDDDVEPLKAALERFVLSEIRE</sequence>
<dbReference type="RefSeq" id="WP_198060657.1">
    <property type="nucleotide sequence ID" value="NZ_CP065856.1"/>
</dbReference>
<dbReference type="SUPFAM" id="SSF46689">
    <property type="entry name" value="Homeodomain-like"/>
    <property type="match status" value="1"/>
</dbReference>
<gene>
    <name evidence="7" type="ORF">I7X12_13880</name>
</gene>
<dbReference type="EMBL" id="CP065856">
    <property type="protein sequence ID" value="QPV61835.1"/>
    <property type="molecule type" value="Genomic_DNA"/>
</dbReference>
<dbReference type="AlphaFoldDB" id="A0A7T3FW86"/>
<evidence type="ECO:0000256" key="2">
    <source>
        <dbReference type="ARBA" id="ARBA00023015"/>
    </source>
</evidence>
<dbReference type="KEGG" id="hlt:I7X12_13880"/>
<dbReference type="InterPro" id="IPR001647">
    <property type="entry name" value="HTH_TetR"/>
</dbReference>
<evidence type="ECO:0000256" key="1">
    <source>
        <dbReference type="ARBA" id="ARBA00022491"/>
    </source>
</evidence>
<dbReference type="InterPro" id="IPR036271">
    <property type="entry name" value="Tet_transcr_reg_TetR-rel_C_sf"/>
</dbReference>
<evidence type="ECO:0000256" key="4">
    <source>
        <dbReference type="ARBA" id="ARBA00023163"/>
    </source>
</evidence>
<proteinExistence type="predicted"/>
<organism evidence="7 8">
    <name type="scientific">Halosimplex litoreum</name>
    <dbReference type="NCBI Taxonomy" id="1198301"/>
    <lineage>
        <taxon>Archaea</taxon>
        <taxon>Methanobacteriati</taxon>
        <taxon>Methanobacteriota</taxon>
        <taxon>Stenosarchaea group</taxon>
        <taxon>Halobacteria</taxon>
        <taxon>Halobacteriales</taxon>
        <taxon>Haloarculaceae</taxon>
        <taxon>Halosimplex</taxon>
    </lineage>
</organism>
<dbReference type="GO" id="GO:0000976">
    <property type="term" value="F:transcription cis-regulatory region binding"/>
    <property type="evidence" value="ECO:0007669"/>
    <property type="project" value="TreeGrafter"/>
</dbReference>
<evidence type="ECO:0000313" key="7">
    <source>
        <dbReference type="EMBL" id="QPV61835.1"/>
    </source>
</evidence>
<evidence type="ECO:0000313" key="8">
    <source>
        <dbReference type="Proteomes" id="UP000595001"/>
    </source>
</evidence>
<evidence type="ECO:0000256" key="5">
    <source>
        <dbReference type="PROSITE-ProRule" id="PRU00335"/>
    </source>
</evidence>
<dbReference type="OrthoDB" id="135877at2157"/>
<dbReference type="GO" id="GO:0003700">
    <property type="term" value="F:DNA-binding transcription factor activity"/>
    <property type="evidence" value="ECO:0007669"/>
    <property type="project" value="TreeGrafter"/>
</dbReference>
<dbReference type="InterPro" id="IPR039538">
    <property type="entry name" value="BetI_C"/>
</dbReference>
<dbReference type="Pfam" id="PF00440">
    <property type="entry name" value="TetR_N"/>
    <property type="match status" value="1"/>
</dbReference>
<dbReference type="Pfam" id="PF13977">
    <property type="entry name" value="TetR_C_6"/>
    <property type="match status" value="1"/>
</dbReference>